<name>A0A395RWB0_9HYPO</name>
<evidence type="ECO:0000256" key="1">
    <source>
        <dbReference type="SAM" id="MobiDB-lite"/>
    </source>
</evidence>
<dbReference type="AlphaFoldDB" id="A0A395RWB0"/>
<feature type="compositionally biased region" description="Polar residues" evidence="1">
    <location>
        <begin position="99"/>
        <end position="108"/>
    </location>
</feature>
<evidence type="ECO:0000313" key="2">
    <source>
        <dbReference type="EMBL" id="RGP64385.1"/>
    </source>
</evidence>
<evidence type="ECO:0000313" key="3">
    <source>
        <dbReference type="Proteomes" id="UP000266234"/>
    </source>
</evidence>
<reference evidence="2 3" key="1">
    <citation type="journal article" date="2018" name="PLoS Pathog.">
        <title>Evolution of structural diversity of trichothecenes, a family of toxins produced by plant pathogenic and entomopathogenic fungi.</title>
        <authorList>
            <person name="Proctor R.H."/>
            <person name="McCormick S.P."/>
            <person name="Kim H.S."/>
            <person name="Cardoza R.E."/>
            <person name="Stanley A.M."/>
            <person name="Lindo L."/>
            <person name="Kelly A."/>
            <person name="Brown D.W."/>
            <person name="Lee T."/>
            <person name="Vaughan M.M."/>
            <person name="Alexander N.J."/>
            <person name="Busman M."/>
            <person name="Gutierrez S."/>
        </authorList>
    </citation>
    <scope>NUCLEOTIDE SEQUENCE [LARGE SCALE GENOMIC DNA]</scope>
    <source>
        <strain evidence="2 3">NRRL 20695</strain>
    </source>
</reference>
<dbReference type="Proteomes" id="UP000266234">
    <property type="component" value="Unassembled WGS sequence"/>
</dbReference>
<dbReference type="STRING" id="694270.A0A395RWB0"/>
<dbReference type="OrthoDB" id="5326346at2759"/>
<dbReference type="EMBL" id="PXOG01000253">
    <property type="protein sequence ID" value="RGP64385.1"/>
    <property type="molecule type" value="Genomic_DNA"/>
</dbReference>
<comment type="caution">
    <text evidence="2">The sequence shown here is derived from an EMBL/GenBank/DDBJ whole genome shotgun (WGS) entry which is preliminary data.</text>
</comment>
<protein>
    <submittedName>
        <fullName evidence="2">Uncharacterized protein</fullName>
    </submittedName>
</protein>
<keyword evidence="3" id="KW-1185">Reference proteome</keyword>
<gene>
    <name evidence="2" type="ORF">FLONG3_9572</name>
</gene>
<accession>A0A395RWB0</accession>
<proteinExistence type="predicted"/>
<sequence>MKPVLHNVDADGDIVIVLREFNARWVIPEVRLAYHKYGSSELSFKLDETQADVPEMPSGLPVVTPSGIDPTEVRFRVSSTRLKASSAKLKAIIDGASGETSIADTPETTPKDDDSQVPAGSASQPSPPSPSVAPVLVDGEISVTGWNAYAMLVILKVIHDNSSDVPSKPSLEFIVHFTMIAEFFQFTEKVSFIAGVWCNDYAKTPKLAGIEAIMCLFVAWKFSWSEMFSTLARGLVYRGQGLKYVKTNDLPIHGILKVLDEIRQRQLGYFRRQLSEVHLSYETRQTGCTAECQDMMYGKLTLRLKERNYVGHDAVDDGISLDECIDMVDSLKRVTWRDAEGRVHYPCSPKYQLTPVINDITKTVRWKMEQLKISDFES</sequence>
<organism evidence="2 3">
    <name type="scientific">Fusarium longipes</name>
    <dbReference type="NCBI Taxonomy" id="694270"/>
    <lineage>
        <taxon>Eukaryota</taxon>
        <taxon>Fungi</taxon>
        <taxon>Dikarya</taxon>
        <taxon>Ascomycota</taxon>
        <taxon>Pezizomycotina</taxon>
        <taxon>Sordariomycetes</taxon>
        <taxon>Hypocreomycetidae</taxon>
        <taxon>Hypocreales</taxon>
        <taxon>Nectriaceae</taxon>
        <taxon>Fusarium</taxon>
    </lineage>
</organism>
<feature type="region of interest" description="Disordered" evidence="1">
    <location>
        <begin position="99"/>
        <end position="131"/>
    </location>
</feature>